<dbReference type="InterPro" id="IPR015943">
    <property type="entry name" value="WD40/YVTN_repeat-like_dom_sf"/>
</dbReference>
<evidence type="ECO:0000313" key="2">
    <source>
        <dbReference type="Proteomes" id="UP001649230"/>
    </source>
</evidence>
<proteinExistence type="predicted"/>
<dbReference type="PANTHER" id="PTHR47199">
    <property type="entry name" value="PHOTOSYSTEM II STABILITY/ASSEMBLY FACTOR HCF136, CHLOROPLASTIC"/>
    <property type="match status" value="1"/>
</dbReference>
<evidence type="ECO:0000313" key="1">
    <source>
        <dbReference type="EMBL" id="UJF35294.1"/>
    </source>
</evidence>
<protein>
    <recommendedName>
        <fullName evidence="3">Photosynthesis system II assembly factor Ycf48/Hcf136-like domain-containing protein</fullName>
    </recommendedName>
</protein>
<reference evidence="1 2" key="1">
    <citation type="journal article" date="2024" name="Int. J. Syst. Evol. Microbiol.">
        <title>Paenibacillus hexagrammi sp. nov., a novel bacterium isolated from the gut content of Hexagrammos agrammus.</title>
        <authorList>
            <person name="Jung H.K."/>
            <person name="Kim D.G."/>
            <person name="Zin H."/>
            <person name="Park J."/>
            <person name="Jung H."/>
            <person name="Kim Y.O."/>
            <person name="Kong H.J."/>
            <person name="Kim J.W."/>
            <person name="Kim Y.S."/>
        </authorList>
    </citation>
    <scope>NUCLEOTIDE SEQUENCE [LARGE SCALE GENOMIC DNA]</scope>
    <source>
        <strain evidence="1 2">YPD9-1</strain>
    </source>
</reference>
<dbReference type="RefSeq" id="WP_235121861.1">
    <property type="nucleotide sequence ID" value="NZ_CP090978.1"/>
</dbReference>
<dbReference type="Proteomes" id="UP001649230">
    <property type="component" value="Chromosome"/>
</dbReference>
<keyword evidence="2" id="KW-1185">Reference proteome</keyword>
<sequence>MFNLDLRFISLLVLFVLMGTGCSIYKTAQEVGAADVRPSSTDMRVHTGVEVNVQDAVHAASKDHPIKDIPQGCMVFVDGLFGYGIKQNGSAVELLLTDNGGETWTPRHQLDGVTWVSGLSFLDKDTGWLLAKKDGEDHNELLLTVDGGETWEVISTQLHNLGDLKEQLFFRFFDRQNGMIAWEAPTGMQILRTQDGGLAWNISDNGLLPEGGRGVFTFVSPSKGWYAVSDPKKKLLQLYQTSDGDRWQLSGRLKSELNPIAIAFPSVDDGWILMQNSVSQTWSLVRTSDEGLTWTEHAFPSTFAPMKHRLTLTAVQEDHSWILGSNGLWRSLNGGLNWNRLVL</sequence>
<dbReference type="PANTHER" id="PTHR47199:SF2">
    <property type="entry name" value="PHOTOSYSTEM II STABILITY_ASSEMBLY FACTOR HCF136, CHLOROPLASTIC"/>
    <property type="match status" value="1"/>
</dbReference>
<gene>
    <name evidence="1" type="ORF">L0M14_09405</name>
</gene>
<dbReference type="PROSITE" id="PS51257">
    <property type="entry name" value="PROKAR_LIPOPROTEIN"/>
    <property type="match status" value="1"/>
</dbReference>
<dbReference type="Gene3D" id="2.130.10.10">
    <property type="entry name" value="YVTN repeat-like/Quinoprotein amine dehydrogenase"/>
    <property type="match status" value="2"/>
</dbReference>
<dbReference type="SUPFAM" id="SSF110296">
    <property type="entry name" value="Oligoxyloglucan reducing end-specific cellobiohydrolase"/>
    <property type="match status" value="1"/>
</dbReference>
<evidence type="ECO:0008006" key="3">
    <source>
        <dbReference type="Google" id="ProtNLM"/>
    </source>
</evidence>
<dbReference type="EMBL" id="CP090978">
    <property type="protein sequence ID" value="UJF35294.1"/>
    <property type="molecule type" value="Genomic_DNA"/>
</dbReference>
<organism evidence="1 2">
    <name type="scientific">Paenibacillus hexagrammi</name>
    <dbReference type="NCBI Taxonomy" id="2908839"/>
    <lineage>
        <taxon>Bacteria</taxon>
        <taxon>Bacillati</taxon>
        <taxon>Bacillota</taxon>
        <taxon>Bacilli</taxon>
        <taxon>Bacillales</taxon>
        <taxon>Paenibacillaceae</taxon>
        <taxon>Paenibacillus</taxon>
    </lineage>
</organism>
<name>A0ABY3SMS0_9BACL</name>
<accession>A0ABY3SMS0</accession>